<accession>A0A1W1Y7S5</accession>
<evidence type="ECO:0000259" key="1">
    <source>
        <dbReference type="Pfam" id="PF01248"/>
    </source>
</evidence>
<keyword evidence="3" id="KW-1185">Reference proteome</keyword>
<protein>
    <submittedName>
        <fullName evidence="2">Ribosomal protein L7Ae</fullName>
    </submittedName>
</protein>
<keyword evidence="2" id="KW-0689">Ribosomal protein</keyword>
<dbReference type="OrthoDB" id="9794863at2"/>
<dbReference type="EMBL" id="FWXK01000002">
    <property type="protein sequence ID" value="SMC32222.1"/>
    <property type="molecule type" value="Genomic_DNA"/>
</dbReference>
<dbReference type="GO" id="GO:0005840">
    <property type="term" value="C:ribosome"/>
    <property type="evidence" value="ECO:0007669"/>
    <property type="project" value="UniProtKB-KW"/>
</dbReference>
<proteinExistence type="predicted"/>
<keyword evidence="2" id="KW-0687">Ribonucleoprotein</keyword>
<dbReference type="Pfam" id="PF01248">
    <property type="entry name" value="Ribosomal_L7Ae"/>
    <property type="match status" value="1"/>
</dbReference>
<dbReference type="Gene3D" id="3.30.1330.30">
    <property type="match status" value="1"/>
</dbReference>
<reference evidence="3" key="1">
    <citation type="submission" date="2017-04" db="EMBL/GenBank/DDBJ databases">
        <authorList>
            <person name="Varghese N."/>
            <person name="Submissions S."/>
        </authorList>
    </citation>
    <scope>NUCLEOTIDE SEQUENCE [LARGE SCALE GENOMIC DNA]</scope>
    <source>
        <strain evidence="3">DSM 21500</strain>
    </source>
</reference>
<organism evidence="2 3">
    <name type="scientific">Aerococcus suis</name>
    <dbReference type="NCBI Taxonomy" id="371602"/>
    <lineage>
        <taxon>Bacteria</taxon>
        <taxon>Bacillati</taxon>
        <taxon>Bacillota</taxon>
        <taxon>Bacilli</taxon>
        <taxon>Lactobacillales</taxon>
        <taxon>Aerococcaceae</taxon>
        <taxon>Aerococcus</taxon>
    </lineage>
</organism>
<evidence type="ECO:0000313" key="3">
    <source>
        <dbReference type="Proteomes" id="UP000243884"/>
    </source>
</evidence>
<feature type="domain" description="Ribosomal protein eL8/eL30/eS12/Gadd45" evidence="1">
    <location>
        <begin position="6"/>
        <end position="85"/>
    </location>
</feature>
<evidence type="ECO:0000313" key="2">
    <source>
        <dbReference type="EMBL" id="SMC32222.1"/>
    </source>
</evidence>
<dbReference type="InterPro" id="IPR029064">
    <property type="entry name" value="Ribosomal_eL30-like_sf"/>
</dbReference>
<gene>
    <name evidence="2" type="ORF">SAMN04487984_0455</name>
</gene>
<dbReference type="Proteomes" id="UP000243884">
    <property type="component" value="Unassembled WGS sequence"/>
</dbReference>
<dbReference type="InterPro" id="IPR004038">
    <property type="entry name" value="Ribosomal_eL8/eL30/eS12/Gad45"/>
</dbReference>
<sequence>MNKKLNLLGLAQAAGKLVSGEPQVLTAIKQKQAKVVLLAADCGAATQKKIRNKCSYYDIQLIENYTQYDLSQALGKKRTVVCLTDKGFAQSFLSK</sequence>
<dbReference type="RefSeq" id="WP_084098109.1">
    <property type="nucleotide sequence ID" value="NZ_FWXK01000002.1"/>
</dbReference>
<dbReference type="AlphaFoldDB" id="A0A1W1Y7S5"/>
<dbReference type="SUPFAM" id="SSF55315">
    <property type="entry name" value="L30e-like"/>
    <property type="match status" value="1"/>
</dbReference>
<dbReference type="STRING" id="371602.SAMN04487984_0455"/>
<name>A0A1W1Y7S5_9LACT</name>